<feature type="binding site" evidence="6">
    <location>
        <begin position="283"/>
        <end position="285"/>
    </location>
    <ligand>
        <name>ATP</name>
        <dbReference type="ChEBI" id="CHEBI:30616"/>
    </ligand>
</feature>
<dbReference type="HAMAP" id="MF_00020">
    <property type="entry name" value="Acetate_kinase"/>
    <property type="match status" value="1"/>
</dbReference>
<dbReference type="KEGG" id="tpg:TPEGAU_0476"/>
<comment type="pathway">
    <text evidence="6">Metabolic intermediate biosynthesis; acetyl-CoA biosynthesis; acetyl-CoA from acetate: step 1/2.</text>
</comment>
<evidence type="ECO:0000256" key="5">
    <source>
        <dbReference type="ARBA" id="ARBA00022840"/>
    </source>
</evidence>
<dbReference type="InterPro" id="IPR000890">
    <property type="entry name" value="Aliphatic_acid_kin_short-chain"/>
</dbReference>
<dbReference type="Pfam" id="PF00871">
    <property type="entry name" value="Acetate_kinase"/>
    <property type="match status" value="1"/>
</dbReference>
<dbReference type="GO" id="GO:0006085">
    <property type="term" value="P:acetyl-CoA biosynthetic process"/>
    <property type="evidence" value="ECO:0007669"/>
    <property type="project" value="UniProtKB-UniRule"/>
</dbReference>
<feature type="active site" description="Proton donor/acceptor" evidence="6">
    <location>
        <position position="148"/>
    </location>
</feature>
<comment type="catalytic activity">
    <reaction evidence="6">
        <text>acetate + ATP = acetyl phosphate + ADP</text>
        <dbReference type="Rhea" id="RHEA:11352"/>
        <dbReference type="ChEBI" id="CHEBI:22191"/>
        <dbReference type="ChEBI" id="CHEBI:30089"/>
        <dbReference type="ChEBI" id="CHEBI:30616"/>
        <dbReference type="ChEBI" id="CHEBI:456216"/>
        <dbReference type="EC" id="2.7.2.1"/>
    </reaction>
</comment>
<feature type="site" description="Transition state stabilizer" evidence="6">
    <location>
        <position position="180"/>
    </location>
</feature>
<name>A0AAU8PI03_TREPG</name>
<evidence type="ECO:0000313" key="8">
    <source>
        <dbReference type="EMBL" id="AEZ59736.1"/>
    </source>
</evidence>
<feature type="site" description="Transition state stabilizer" evidence="6">
    <location>
        <position position="241"/>
    </location>
</feature>
<dbReference type="GO" id="GO:0008776">
    <property type="term" value="F:acetate kinase activity"/>
    <property type="evidence" value="ECO:0007669"/>
    <property type="project" value="UniProtKB-UniRule"/>
</dbReference>
<dbReference type="PIRSF" id="PIRSF000722">
    <property type="entry name" value="Acetate_prop_kin"/>
    <property type="match status" value="1"/>
</dbReference>
<dbReference type="GeneID" id="93876243"/>
<dbReference type="EC" id="2.7.2.1" evidence="6"/>
<organism evidence="8 9">
    <name type="scientific">Treponema pallidum subsp. pertenue (strain Gauthier)</name>
    <dbReference type="NCBI Taxonomy" id="491080"/>
    <lineage>
        <taxon>Bacteria</taxon>
        <taxon>Pseudomonadati</taxon>
        <taxon>Spirochaetota</taxon>
        <taxon>Spirochaetia</taxon>
        <taxon>Spirochaetales</taxon>
        <taxon>Treponemataceae</taxon>
        <taxon>Treponema</taxon>
    </lineage>
</organism>
<dbReference type="SUPFAM" id="SSF53067">
    <property type="entry name" value="Actin-like ATPase domain"/>
    <property type="match status" value="2"/>
</dbReference>
<dbReference type="GO" id="GO:0006083">
    <property type="term" value="P:acetate metabolic process"/>
    <property type="evidence" value="ECO:0007669"/>
    <property type="project" value="TreeGrafter"/>
</dbReference>
<dbReference type="GO" id="GO:0000287">
    <property type="term" value="F:magnesium ion binding"/>
    <property type="evidence" value="ECO:0007669"/>
    <property type="project" value="UniProtKB-UniRule"/>
</dbReference>
<dbReference type="PROSITE" id="PS01076">
    <property type="entry name" value="ACETATE_KINASE_2"/>
    <property type="match status" value="1"/>
</dbReference>
<evidence type="ECO:0000256" key="2">
    <source>
        <dbReference type="ARBA" id="ARBA00022679"/>
    </source>
</evidence>
<keyword evidence="5 6" id="KW-0067">ATP-binding</keyword>
<dbReference type="PANTHER" id="PTHR21060">
    <property type="entry name" value="ACETATE KINASE"/>
    <property type="match status" value="1"/>
</dbReference>
<feature type="binding site" evidence="6">
    <location>
        <position position="7"/>
    </location>
    <ligand>
        <name>Mg(2+)</name>
        <dbReference type="ChEBI" id="CHEBI:18420"/>
    </ligand>
</feature>
<dbReference type="GO" id="GO:0005524">
    <property type="term" value="F:ATP binding"/>
    <property type="evidence" value="ECO:0007669"/>
    <property type="project" value="UniProtKB-KW"/>
</dbReference>
<evidence type="ECO:0000256" key="3">
    <source>
        <dbReference type="ARBA" id="ARBA00022741"/>
    </source>
</evidence>
<feature type="binding site" evidence="6">
    <location>
        <position position="91"/>
    </location>
    <ligand>
        <name>substrate</name>
    </ligand>
</feature>
<dbReference type="PROSITE" id="PS01075">
    <property type="entry name" value="ACETATE_KINASE_1"/>
    <property type="match status" value="1"/>
</dbReference>
<dbReference type="Proteomes" id="UP000008192">
    <property type="component" value="Chromosome"/>
</dbReference>
<comment type="cofactor">
    <cofactor evidence="6">
        <name>Mg(2+)</name>
        <dbReference type="ChEBI" id="CHEBI:18420"/>
    </cofactor>
    <cofactor evidence="6">
        <name>Mn(2+)</name>
        <dbReference type="ChEBI" id="CHEBI:29035"/>
    </cofactor>
    <text evidence="6">Mg(2+). Can also accept Mn(2+).</text>
</comment>
<dbReference type="CDD" id="cd24010">
    <property type="entry name" value="ASKHA_NBD_AcK_PK"/>
    <property type="match status" value="1"/>
</dbReference>
<comment type="caution">
    <text evidence="6">Lacks conserved residue(s) required for the propagation of feature annotation.</text>
</comment>
<comment type="subunit">
    <text evidence="6">Homodimer.</text>
</comment>
<feature type="binding site" evidence="6">
    <location>
        <begin position="208"/>
        <end position="212"/>
    </location>
    <ligand>
        <name>ATP</name>
        <dbReference type="ChEBI" id="CHEBI:30616"/>
    </ligand>
</feature>
<dbReference type="Gene3D" id="3.30.420.40">
    <property type="match status" value="2"/>
</dbReference>
<evidence type="ECO:0000313" key="9">
    <source>
        <dbReference type="Proteomes" id="UP000008192"/>
    </source>
</evidence>
<evidence type="ECO:0000256" key="4">
    <source>
        <dbReference type="ARBA" id="ARBA00022777"/>
    </source>
</evidence>
<dbReference type="PRINTS" id="PR00471">
    <property type="entry name" value="ACETATEKNASE"/>
</dbReference>
<dbReference type="EMBL" id="CP002376">
    <property type="protein sequence ID" value="AEZ59736.1"/>
    <property type="molecule type" value="Genomic_DNA"/>
</dbReference>
<dbReference type="InterPro" id="IPR043129">
    <property type="entry name" value="ATPase_NBD"/>
</dbReference>
<evidence type="ECO:0000256" key="7">
    <source>
        <dbReference type="RuleBase" id="RU003835"/>
    </source>
</evidence>
<keyword evidence="6" id="KW-0479">Metal-binding</keyword>
<comment type="subcellular location">
    <subcellularLocation>
        <location evidence="6">Cytoplasm</location>
    </subcellularLocation>
</comment>
<feature type="binding site" evidence="6">
    <location>
        <position position="14"/>
    </location>
    <ligand>
        <name>ATP</name>
        <dbReference type="ChEBI" id="CHEBI:30616"/>
    </ligand>
</feature>
<keyword evidence="4 6" id="KW-0418">Kinase</keyword>
<feature type="binding site" evidence="6">
    <location>
        <position position="388"/>
    </location>
    <ligand>
        <name>Mg(2+)</name>
        <dbReference type="ChEBI" id="CHEBI:18420"/>
    </ligand>
</feature>
<dbReference type="InterPro" id="IPR004372">
    <property type="entry name" value="Ac/propionate_kinase"/>
</dbReference>
<comment type="function">
    <text evidence="6">Catalyzes the formation of acetyl phosphate from acetate and ATP. Can also catalyze the reverse reaction.</text>
</comment>
<proteinExistence type="inferred from homology"/>
<dbReference type="AlphaFoldDB" id="A0AAU8PI03"/>
<keyword evidence="6" id="KW-0460">Magnesium</keyword>
<accession>A0AAU8PI03</accession>
<reference evidence="9" key="1">
    <citation type="journal article" date="2012" name="PLoS Negl. Trop. Dis.">
        <title>Whole genome sequences of three Treponema pallidum ssp. pertenue strains: yaws and syphilis treponemes differ in less than 0.2% of the genome sequence.</title>
        <authorList>
            <person name="Cejkova D."/>
            <person name="Zobanikova M."/>
            <person name="Chen L."/>
            <person name="Pospisilova P."/>
            <person name="Strouhal M."/>
            <person name="Qin X."/>
            <person name="Mikalova L."/>
            <person name="Norris S.J."/>
            <person name="Muzny D.M."/>
            <person name="Gibbs R.A."/>
            <person name="Fulton L.L."/>
            <person name="Sodergren E."/>
            <person name="Weinstock G.M."/>
            <person name="Smajs D."/>
        </authorList>
    </citation>
    <scope>NUCLEOTIDE SEQUENCE [LARGE SCALE GENOMIC DNA]</scope>
    <source>
        <strain evidence="9">Gauthier</strain>
    </source>
</reference>
<dbReference type="SMR" id="A0AAU8PI03"/>
<evidence type="ECO:0000256" key="6">
    <source>
        <dbReference type="HAMAP-Rule" id="MF_00020"/>
    </source>
</evidence>
<dbReference type="PANTHER" id="PTHR21060:SF15">
    <property type="entry name" value="ACETATE KINASE-RELATED"/>
    <property type="match status" value="1"/>
</dbReference>
<evidence type="ECO:0000256" key="1">
    <source>
        <dbReference type="ARBA" id="ARBA00008748"/>
    </source>
</evidence>
<keyword evidence="6" id="KW-0963">Cytoplasm</keyword>
<gene>
    <name evidence="6 8" type="primary">ackA</name>
    <name evidence="8" type="ordered locus">TPEGAU_0476</name>
</gene>
<dbReference type="NCBIfam" id="TIGR00016">
    <property type="entry name" value="ackA"/>
    <property type="match status" value="1"/>
</dbReference>
<dbReference type="RefSeq" id="WP_010881925.1">
    <property type="nucleotide sequence ID" value="NC_016843.1"/>
</dbReference>
<keyword evidence="3 6" id="KW-0547">Nucleotide-binding</keyword>
<dbReference type="InterPro" id="IPR023865">
    <property type="entry name" value="Aliphatic_acid_kinase_CS"/>
</dbReference>
<sequence>MIILTLNCGSSSVKYQVYNWTERAVIAVGVVERVTQAGSVITHEVHGRENHVRESPCPTHTEAVQLIISTLTDAHVGVISDMSLIKAVGHRVLHAADRFVKSVVVTPDVLETFRSVQDLGPLHNPANIRGIEAAQAVIPSVPHCAIMDTAWHQTMPEASFMYAVPRQWYEEYAVRRYGFHGTSFLYTAKRASVILKKRAEDTNIIIAHIGNGASMCCVKNGVSFDTSMGITPLEGLIMGTRCGDCDPALAFYIMRKTGMSVSDIDTTLNKQSGLLGITGKYVDRRDVCAAMKNGDALARLAFDMEVHRIRKYFGAYVAALGKQPDALVFTAGVGEMCCDVRAAACAGLEHLGIRLDARKNELARTRNAETEISTDDSPVRILVIPTDEELVMTEDTYALMQGTYDVHTRFTYSFQDPTYVNKARAAGLKRDLEKNPALATIVVPRLDT</sequence>
<keyword evidence="2 6" id="KW-0808">Transferase</keyword>
<protein>
    <recommendedName>
        <fullName evidence="6">Acetate kinase</fullName>
        <ecNumber evidence="6">2.7.2.1</ecNumber>
    </recommendedName>
    <alternativeName>
        <fullName evidence="6">Acetokinase</fullName>
    </alternativeName>
</protein>
<comment type="similarity">
    <text evidence="1 6 7">Belongs to the acetokinase family.</text>
</comment>
<dbReference type="GO" id="GO:0005737">
    <property type="term" value="C:cytoplasm"/>
    <property type="evidence" value="ECO:0007669"/>
    <property type="project" value="UniProtKB-SubCell"/>
</dbReference>